<feature type="domain" description="4Fe-4S ferredoxin-type" evidence="7">
    <location>
        <begin position="132"/>
        <end position="161"/>
    </location>
</feature>
<feature type="binding site" evidence="6">
    <location>
        <position position="69"/>
    </location>
    <ligand>
        <name>[4Fe-4S] cluster</name>
        <dbReference type="ChEBI" id="CHEBI:49883"/>
        <label>2</label>
    </ligand>
</feature>
<comment type="similarity">
    <text evidence="6">Belongs to the NapF family.</text>
</comment>
<keyword evidence="5 6" id="KW-0411">Iron-sulfur</keyword>
<dbReference type="Gene3D" id="3.30.70.20">
    <property type="match status" value="2"/>
</dbReference>
<evidence type="ECO:0000256" key="1">
    <source>
        <dbReference type="ARBA" id="ARBA00022485"/>
    </source>
</evidence>
<dbReference type="NCBIfam" id="TIGR00402">
    <property type="entry name" value="napF"/>
    <property type="match status" value="1"/>
</dbReference>
<proteinExistence type="inferred from homology"/>
<accession>A0A1I6Z4G0</accession>
<dbReference type="Proteomes" id="UP000183371">
    <property type="component" value="Unassembled WGS sequence"/>
</dbReference>
<feature type="binding site" evidence="6">
    <location>
        <position position="42"/>
    </location>
    <ligand>
        <name>[4Fe-4S] cluster</name>
        <dbReference type="ChEBI" id="CHEBI:49883"/>
        <label>1</label>
    </ligand>
</feature>
<dbReference type="AlphaFoldDB" id="A0A1I6Z4G0"/>
<dbReference type="PANTHER" id="PTHR24960:SF79">
    <property type="entry name" value="PHOTOSYSTEM I IRON-SULFUR CENTER"/>
    <property type="match status" value="1"/>
</dbReference>
<keyword evidence="1 6" id="KW-0004">4Fe-4S</keyword>
<feature type="binding site" evidence="6">
    <location>
        <position position="75"/>
    </location>
    <ligand>
        <name>[4Fe-4S] cluster</name>
        <dbReference type="ChEBI" id="CHEBI:49883"/>
        <label>2</label>
    </ligand>
</feature>
<evidence type="ECO:0000256" key="5">
    <source>
        <dbReference type="ARBA" id="ARBA00023014"/>
    </source>
</evidence>
<reference evidence="9" key="1">
    <citation type="submission" date="2016-10" db="EMBL/GenBank/DDBJ databases">
        <authorList>
            <person name="Varghese N."/>
            <person name="Submissions S."/>
        </authorList>
    </citation>
    <scope>NUCLEOTIDE SEQUENCE [LARGE SCALE GENOMIC DNA]</scope>
    <source>
        <strain evidence="9">DSM 17465</strain>
    </source>
</reference>
<dbReference type="PANTHER" id="PTHR24960">
    <property type="entry name" value="PHOTOSYSTEM I IRON-SULFUR CENTER-RELATED"/>
    <property type="match status" value="1"/>
</dbReference>
<evidence type="ECO:0000256" key="3">
    <source>
        <dbReference type="ARBA" id="ARBA00022737"/>
    </source>
</evidence>
<feature type="domain" description="4Fe-4S ferredoxin-type" evidence="7">
    <location>
        <begin position="25"/>
        <end position="56"/>
    </location>
</feature>
<feature type="binding site" evidence="6">
    <location>
        <position position="144"/>
    </location>
    <ligand>
        <name>[4Fe-4S] cluster</name>
        <dbReference type="ChEBI" id="CHEBI:49883"/>
        <label>3</label>
    </ligand>
</feature>
<dbReference type="InterPro" id="IPR050157">
    <property type="entry name" value="PSI_iron-sulfur_center"/>
</dbReference>
<dbReference type="InterPro" id="IPR017900">
    <property type="entry name" value="4Fe4S_Fe_S_CS"/>
</dbReference>
<keyword evidence="2 6" id="KW-0479">Metal-binding</keyword>
<dbReference type="GO" id="GO:0005737">
    <property type="term" value="C:cytoplasm"/>
    <property type="evidence" value="ECO:0007669"/>
    <property type="project" value="UniProtKB-SubCell"/>
</dbReference>
<keyword evidence="9" id="KW-1185">Reference proteome</keyword>
<dbReference type="EMBL" id="FPBD01000002">
    <property type="protein sequence ID" value="SFT57564.1"/>
    <property type="molecule type" value="Genomic_DNA"/>
</dbReference>
<feature type="binding site" evidence="6">
    <location>
        <position position="36"/>
    </location>
    <ligand>
        <name>[4Fe-4S] cluster</name>
        <dbReference type="ChEBI" id="CHEBI:49883"/>
        <label>1</label>
    </ligand>
</feature>
<comment type="cofactor">
    <cofactor evidence="6">
        <name>[4Fe-4S] cluster</name>
        <dbReference type="ChEBI" id="CHEBI:49883"/>
    </cofactor>
</comment>
<name>A0A1I6Z4G0_9HYPH</name>
<feature type="binding site" evidence="6">
    <location>
        <position position="151"/>
    </location>
    <ligand>
        <name>[4Fe-4S] cluster</name>
        <dbReference type="ChEBI" id="CHEBI:49883"/>
        <label>3</label>
    </ligand>
</feature>
<evidence type="ECO:0000256" key="4">
    <source>
        <dbReference type="ARBA" id="ARBA00023004"/>
    </source>
</evidence>
<evidence type="ECO:0000259" key="7">
    <source>
        <dbReference type="PROSITE" id="PS51379"/>
    </source>
</evidence>
<evidence type="ECO:0000313" key="9">
    <source>
        <dbReference type="Proteomes" id="UP000183371"/>
    </source>
</evidence>
<feature type="binding site" evidence="6">
    <location>
        <position position="46"/>
    </location>
    <ligand>
        <name>[4Fe-4S] cluster</name>
        <dbReference type="ChEBI" id="CHEBI:49883"/>
        <label>1</label>
    </ligand>
</feature>
<dbReference type="Pfam" id="PF12838">
    <property type="entry name" value="Fer4_7"/>
    <property type="match status" value="2"/>
</dbReference>
<protein>
    <recommendedName>
        <fullName evidence="6">Ferredoxin-type protein NapF</fullName>
    </recommendedName>
</protein>
<dbReference type="CDD" id="cd10564">
    <property type="entry name" value="NapF_like"/>
    <property type="match status" value="1"/>
</dbReference>
<dbReference type="PROSITE" id="PS51379">
    <property type="entry name" value="4FE4S_FER_2"/>
    <property type="match status" value="3"/>
</dbReference>
<feature type="binding site" evidence="6">
    <location>
        <position position="39"/>
    </location>
    <ligand>
        <name>[4Fe-4S] cluster</name>
        <dbReference type="ChEBI" id="CHEBI:49883"/>
        <label>1</label>
    </ligand>
</feature>
<evidence type="ECO:0000256" key="2">
    <source>
        <dbReference type="ARBA" id="ARBA00022723"/>
    </source>
</evidence>
<dbReference type="InterPro" id="IPR004496">
    <property type="entry name" value="NapF"/>
</dbReference>
<keyword evidence="4 6" id="KW-0408">Iron</keyword>
<feature type="binding site" evidence="6">
    <location>
        <position position="147"/>
    </location>
    <ligand>
        <name>[4Fe-4S] cluster</name>
        <dbReference type="ChEBI" id="CHEBI:49883"/>
        <label>3</label>
    </ligand>
</feature>
<dbReference type="InterPro" id="IPR017896">
    <property type="entry name" value="4Fe4S_Fe-S-bd"/>
</dbReference>
<dbReference type="RefSeq" id="WP_054784616.1">
    <property type="nucleotide sequence ID" value="NZ_JBLGCU010000001.1"/>
</dbReference>
<feature type="binding site" evidence="6">
    <location>
        <position position="79"/>
    </location>
    <ligand>
        <name>[4Fe-4S] cluster</name>
        <dbReference type="ChEBI" id="CHEBI:49883"/>
        <label>2</label>
    </ligand>
</feature>
<organism evidence="8 9">
    <name type="scientific">Pseudovibrio denitrificans</name>
    <dbReference type="NCBI Taxonomy" id="258256"/>
    <lineage>
        <taxon>Bacteria</taxon>
        <taxon>Pseudomonadati</taxon>
        <taxon>Pseudomonadota</taxon>
        <taxon>Alphaproteobacteria</taxon>
        <taxon>Hyphomicrobiales</taxon>
        <taxon>Stappiaceae</taxon>
        <taxon>Pseudovibrio</taxon>
    </lineage>
</organism>
<dbReference type="PROSITE" id="PS00198">
    <property type="entry name" value="4FE4S_FER_1"/>
    <property type="match status" value="2"/>
</dbReference>
<feature type="binding site" evidence="6">
    <location>
        <position position="141"/>
    </location>
    <ligand>
        <name>[4Fe-4S] cluster</name>
        <dbReference type="ChEBI" id="CHEBI:49883"/>
        <label>3</label>
    </ligand>
</feature>
<evidence type="ECO:0000256" key="6">
    <source>
        <dbReference type="HAMAP-Rule" id="MF_02201"/>
    </source>
</evidence>
<evidence type="ECO:0000313" key="8">
    <source>
        <dbReference type="EMBL" id="SFT57564.1"/>
    </source>
</evidence>
<keyword evidence="6" id="KW-0963">Cytoplasm</keyword>
<gene>
    <name evidence="6" type="primary">napF</name>
    <name evidence="8" type="ORF">SAMN05444141_10263</name>
</gene>
<comment type="function">
    <text evidence="6">Could be involved in the maturation of NapA, the catalytic subunit of the periplasmic nitrate reductase, before its export into the periplasm.</text>
</comment>
<dbReference type="GO" id="GO:0046872">
    <property type="term" value="F:metal ion binding"/>
    <property type="evidence" value="ECO:0007669"/>
    <property type="project" value="UniProtKB-KW"/>
</dbReference>
<dbReference type="HAMAP" id="MF_02201">
    <property type="entry name" value="NapF"/>
    <property type="match status" value="1"/>
</dbReference>
<feature type="domain" description="4Fe-4S ferredoxin-type" evidence="7">
    <location>
        <begin position="58"/>
        <end position="89"/>
    </location>
</feature>
<comment type="subunit">
    <text evidence="6">Interacts with the cytoplasmic NapA precursor.</text>
</comment>
<comment type="subcellular location">
    <subcellularLocation>
        <location evidence="6">Cytoplasm</location>
    </subcellularLocation>
</comment>
<keyword evidence="3 6" id="KW-0677">Repeat</keyword>
<dbReference type="GO" id="GO:0051539">
    <property type="term" value="F:4 iron, 4 sulfur cluster binding"/>
    <property type="evidence" value="ECO:0007669"/>
    <property type="project" value="UniProtKB-UniRule"/>
</dbReference>
<feature type="binding site" evidence="6">
    <location>
        <position position="72"/>
    </location>
    <ligand>
        <name>[4Fe-4S] cluster</name>
        <dbReference type="ChEBI" id="CHEBI:49883"/>
        <label>2</label>
    </ligand>
</feature>
<dbReference type="SUPFAM" id="SSF54862">
    <property type="entry name" value="4Fe-4S ferredoxins"/>
    <property type="match status" value="1"/>
</dbReference>
<sequence>MQAQMERRRFLGISKYAEDKPCPPYSISIDKFSDACTGCGDCVSACPEKILLISERSRLAVVDFGMGSCTFCEECVDACKEGALVKTDEAPWAMKATIGSNCLSFQKIACRACADFCEMRAIRFHLGLGGQQIPDLDSEACTGCGACLVACPNGSIEMREIKLQEEVL</sequence>